<feature type="compositionally biased region" description="Basic and acidic residues" evidence="11">
    <location>
        <begin position="1013"/>
        <end position="1023"/>
    </location>
</feature>
<dbReference type="Pfam" id="PF03547">
    <property type="entry name" value="Mem_trans"/>
    <property type="match status" value="1"/>
</dbReference>
<evidence type="ECO:0000256" key="5">
    <source>
        <dbReference type="ARBA" id="ARBA00022980"/>
    </source>
</evidence>
<feature type="transmembrane region" description="Helical" evidence="12">
    <location>
        <begin position="71"/>
        <end position="95"/>
    </location>
</feature>
<keyword evidence="5 9" id="KW-0689">Ribosomal protein</keyword>
<evidence type="ECO:0000256" key="12">
    <source>
        <dbReference type="SAM" id="Phobius"/>
    </source>
</evidence>
<dbReference type="PANTHER" id="PTHR11830">
    <property type="entry name" value="40S RIBOSOMAL PROTEIN S3A"/>
    <property type="match status" value="1"/>
</dbReference>
<evidence type="ECO:0000256" key="7">
    <source>
        <dbReference type="ARBA" id="ARBA00023136"/>
    </source>
</evidence>
<keyword evidence="6 12" id="KW-1133">Transmembrane helix</keyword>
<keyword evidence="7 12" id="KW-0472">Membrane</keyword>
<reference evidence="14 15" key="2">
    <citation type="journal article" date="2022" name="Mol. Biol. Evol.">
        <title>Comparative Genomics Reveals Insights into the Divergent Evolution of Astigmatic Mites and Household Pest Adaptations.</title>
        <authorList>
            <person name="Xiong Q."/>
            <person name="Wan A.T."/>
            <person name="Liu X."/>
            <person name="Fung C.S."/>
            <person name="Xiao X."/>
            <person name="Malainual N."/>
            <person name="Hou J."/>
            <person name="Wang L."/>
            <person name="Wang M."/>
            <person name="Yang K.Y."/>
            <person name="Cui Y."/>
            <person name="Leung E.L."/>
            <person name="Nong W."/>
            <person name="Shin S.K."/>
            <person name="Au S.W."/>
            <person name="Jeong K.Y."/>
            <person name="Chew F.T."/>
            <person name="Hui J.H."/>
            <person name="Leung T.F."/>
            <person name="Tungtrongchitr A."/>
            <person name="Zhong N."/>
            <person name="Liu Z."/>
            <person name="Tsui S.K."/>
        </authorList>
    </citation>
    <scope>NUCLEOTIDE SEQUENCE [LARGE SCALE GENOMIC DNA]</scope>
    <source>
        <strain evidence="14">Derp</strain>
    </source>
</reference>
<feature type="transmembrane region" description="Helical" evidence="12">
    <location>
        <begin position="693"/>
        <end position="712"/>
    </location>
</feature>
<evidence type="ECO:0000256" key="4">
    <source>
        <dbReference type="ARBA" id="ARBA00022692"/>
    </source>
</evidence>
<dbReference type="SUPFAM" id="SSF46785">
    <property type="entry name" value="Winged helix' DNA-binding domain"/>
    <property type="match status" value="1"/>
</dbReference>
<keyword evidence="4 12" id="KW-0812">Transmembrane</keyword>
<evidence type="ECO:0000256" key="6">
    <source>
        <dbReference type="ARBA" id="ARBA00022989"/>
    </source>
</evidence>
<dbReference type="InterPro" id="IPR036390">
    <property type="entry name" value="WH_DNA-bd_sf"/>
</dbReference>
<keyword evidence="8 9" id="KW-0687">Ribonucleoprotein</keyword>
<feature type="region of interest" description="Disordered" evidence="11">
    <location>
        <begin position="1000"/>
        <end position="1028"/>
    </location>
</feature>
<comment type="subunit">
    <text evidence="9">Component of the small ribosomal subunit. Mature ribosomes consist of a small (40S) and a large (60S) subunit. The 40S subunit contains about 33 different proteins and 1 molecule of RNA (18S). The 60S subunit contains about 49 different proteins and 3 molecules of RNA (28S, 5.8S and 5S).</text>
</comment>
<dbReference type="Gene3D" id="3.10.20.90">
    <property type="entry name" value="Phosphatidylinositol 3-kinase Catalytic Subunit, Chain A, domain 1"/>
    <property type="match status" value="1"/>
</dbReference>
<dbReference type="InterPro" id="IPR000591">
    <property type="entry name" value="DEP_dom"/>
</dbReference>
<evidence type="ECO:0000256" key="9">
    <source>
        <dbReference type="HAMAP-Rule" id="MF_03122"/>
    </source>
</evidence>
<evidence type="ECO:0000259" key="13">
    <source>
        <dbReference type="PROSITE" id="PS50186"/>
    </source>
</evidence>
<feature type="transmembrane region" description="Helical" evidence="12">
    <location>
        <begin position="348"/>
        <end position="368"/>
    </location>
</feature>
<dbReference type="PROSITE" id="PS50186">
    <property type="entry name" value="DEP"/>
    <property type="match status" value="1"/>
</dbReference>
<organism evidence="14 15">
    <name type="scientific">Dermatophagoides pteronyssinus</name>
    <name type="common">European house dust mite</name>
    <dbReference type="NCBI Taxonomy" id="6956"/>
    <lineage>
        <taxon>Eukaryota</taxon>
        <taxon>Metazoa</taxon>
        <taxon>Ecdysozoa</taxon>
        <taxon>Arthropoda</taxon>
        <taxon>Chelicerata</taxon>
        <taxon>Arachnida</taxon>
        <taxon>Acari</taxon>
        <taxon>Acariformes</taxon>
        <taxon>Sarcoptiformes</taxon>
        <taxon>Astigmata</taxon>
        <taxon>Psoroptidia</taxon>
        <taxon>Analgoidea</taxon>
        <taxon>Pyroglyphidae</taxon>
        <taxon>Dermatophagoidinae</taxon>
        <taxon>Dermatophagoides</taxon>
    </lineage>
</organism>
<dbReference type="InterPro" id="IPR029071">
    <property type="entry name" value="Ubiquitin-like_domsf"/>
</dbReference>
<dbReference type="Pfam" id="PF01015">
    <property type="entry name" value="Ribosomal_S3Ae"/>
    <property type="match status" value="1"/>
</dbReference>
<feature type="transmembrane region" description="Helical" evidence="12">
    <location>
        <begin position="475"/>
        <end position="496"/>
    </location>
</feature>
<reference evidence="14 15" key="1">
    <citation type="journal article" date="2018" name="J. Allergy Clin. Immunol.">
        <title>High-quality assembly of Dermatophagoides pteronyssinus genome and transcriptome reveals a wide range of novel allergens.</title>
        <authorList>
            <person name="Liu X.Y."/>
            <person name="Yang K.Y."/>
            <person name="Wang M.Q."/>
            <person name="Kwok J.S."/>
            <person name="Zeng X."/>
            <person name="Yang Z."/>
            <person name="Xiao X.J."/>
            <person name="Lau C.P."/>
            <person name="Li Y."/>
            <person name="Huang Z.M."/>
            <person name="Ba J.G."/>
            <person name="Yim A.K."/>
            <person name="Ouyang C.Y."/>
            <person name="Ngai S.M."/>
            <person name="Chan T.F."/>
            <person name="Leung E.L."/>
            <person name="Liu L."/>
            <person name="Liu Z.G."/>
            <person name="Tsui S.K."/>
        </authorList>
    </citation>
    <scope>NUCLEOTIDE SEQUENCE [LARGE SCALE GENOMIC DNA]</scope>
    <source>
        <strain evidence="14">Derp</strain>
    </source>
</reference>
<dbReference type="InterPro" id="IPR018281">
    <property type="entry name" value="Ribosomal_eS1_CS"/>
</dbReference>
<name>A0ABQ8IQS7_DERPT</name>
<comment type="caution">
    <text evidence="9">Lacks conserved residue(s) required for the propagation of feature annotation.</text>
</comment>
<comment type="caution">
    <text evidence="14">The sequence shown here is derived from an EMBL/GenBank/DDBJ whole genome shotgun (WGS) entry which is preliminary data.</text>
</comment>
<dbReference type="PROSITE" id="PS01191">
    <property type="entry name" value="RIBOSOMAL_S3AE"/>
    <property type="match status" value="1"/>
</dbReference>
<accession>A0ABQ8IQS7</accession>
<feature type="compositionally biased region" description="Low complexity" evidence="11">
    <location>
        <begin position="1463"/>
        <end position="1474"/>
    </location>
</feature>
<dbReference type="Pfam" id="PF11470">
    <property type="entry name" value="TUG-UBL1"/>
    <property type="match status" value="1"/>
</dbReference>
<gene>
    <name evidence="14" type="primary">RPS3A</name>
    <name evidence="14" type="ORF">DERP_006650</name>
</gene>
<dbReference type="InterPro" id="IPR004776">
    <property type="entry name" value="Mem_transp_PIN-like"/>
</dbReference>
<keyword evidence="15" id="KW-1185">Reference proteome</keyword>
<comment type="similarity">
    <text evidence="9 10">Belongs to the eukaryotic ribosomal protein eS1 family.</text>
</comment>
<feature type="transmembrane region" description="Helical" evidence="12">
    <location>
        <begin position="42"/>
        <end position="59"/>
    </location>
</feature>
<keyword evidence="3 9" id="KW-0963">Cytoplasm</keyword>
<dbReference type="SUPFAM" id="SSF54236">
    <property type="entry name" value="Ubiquitin-like"/>
    <property type="match status" value="2"/>
</dbReference>
<comment type="subcellular location">
    <subcellularLocation>
        <location evidence="2 9">Cytoplasm</location>
    </subcellularLocation>
    <subcellularLocation>
        <location evidence="1">Membrane</location>
        <topology evidence="1">Multi-pass membrane protein</topology>
    </subcellularLocation>
</comment>
<evidence type="ECO:0000256" key="1">
    <source>
        <dbReference type="ARBA" id="ARBA00004141"/>
    </source>
</evidence>
<dbReference type="InterPro" id="IPR027500">
    <property type="entry name" value="Ribosomal_eS1_euk"/>
</dbReference>
<feature type="domain" description="DEP" evidence="13">
    <location>
        <begin position="791"/>
        <end position="858"/>
    </location>
</feature>
<feature type="transmembrane region" description="Helical" evidence="12">
    <location>
        <begin position="172"/>
        <end position="192"/>
    </location>
</feature>
<feature type="transmembrane region" description="Helical" evidence="12">
    <location>
        <begin position="429"/>
        <end position="449"/>
    </location>
</feature>
<dbReference type="InterPro" id="IPR001593">
    <property type="entry name" value="Ribosomal_eS1"/>
</dbReference>
<protein>
    <recommendedName>
        <fullName evidence="9">Small ribosomal subunit protein eS1</fullName>
    </recommendedName>
</protein>
<feature type="region of interest" description="Disordered" evidence="11">
    <location>
        <begin position="1457"/>
        <end position="1497"/>
    </location>
</feature>
<evidence type="ECO:0000256" key="11">
    <source>
        <dbReference type="SAM" id="MobiDB-lite"/>
    </source>
</evidence>
<feature type="transmembrane region" description="Helical" evidence="12">
    <location>
        <begin position="273"/>
        <end position="293"/>
    </location>
</feature>
<dbReference type="SMART" id="SM01397">
    <property type="entry name" value="Ribosomal_S3Ae"/>
    <property type="match status" value="1"/>
</dbReference>
<feature type="compositionally biased region" description="Basic and acidic residues" evidence="11">
    <location>
        <begin position="1475"/>
        <end position="1488"/>
    </location>
</feature>
<feature type="transmembrane region" description="Helical" evidence="12">
    <location>
        <begin position="249"/>
        <end position="266"/>
    </location>
</feature>
<dbReference type="HAMAP" id="MF_03122">
    <property type="entry name" value="Ribosomal_eS1_euk"/>
    <property type="match status" value="1"/>
</dbReference>
<feature type="transmembrane region" description="Helical" evidence="12">
    <location>
        <begin position="107"/>
        <end position="126"/>
    </location>
</feature>
<dbReference type="InterPro" id="IPR021569">
    <property type="entry name" value="TUG-UBL1"/>
</dbReference>
<evidence type="ECO:0000256" key="8">
    <source>
        <dbReference type="ARBA" id="ARBA00023274"/>
    </source>
</evidence>
<feature type="transmembrane region" description="Helical" evidence="12">
    <location>
        <begin position="388"/>
        <end position="417"/>
    </location>
</feature>
<evidence type="ECO:0000256" key="10">
    <source>
        <dbReference type="RuleBase" id="RU000668"/>
    </source>
</evidence>
<feature type="transmembrane region" description="Helical" evidence="12">
    <location>
        <begin position="313"/>
        <end position="336"/>
    </location>
</feature>
<evidence type="ECO:0000256" key="2">
    <source>
        <dbReference type="ARBA" id="ARBA00004496"/>
    </source>
</evidence>
<dbReference type="Proteomes" id="UP000887458">
    <property type="component" value="Unassembled WGS sequence"/>
</dbReference>
<dbReference type="EMBL" id="NJHN03000129">
    <property type="protein sequence ID" value="KAH9412685.1"/>
    <property type="molecule type" value="Genomic_DNA"/>
</dbReference>
<feature type="region of interest" description="Disordered" evidence="11">
    <location>
        <begin position="526"/>
        <end position="553"/>
    </location>
</feature>
<sequence>MSITVILPDNHRLRVKCSINDLLSEPTMVTNPNPNTFGIEDVVAVNLECFGLIILGYFARKFHLIEPGQTAGLNVFLSYYALPALVFLAISTISLTDVNGTFVQDIFISKTLIFLAVAIVTFILSYKSMNLTDAIRRSAMFAMFTTQSNDFALGYPILQSLYGQTKTSFTDYLYILAPIQLLILNPIALFSIEISQILDEQQQPSSSSSNDRRYLKYIHTLKRILKRIFINPIILSTILVLLNETFSEFAFLYGTFPAAPTVYILSNIYNIETLIISAGLVISTLLSAPIIFVSTNMIRFSKQIDYNQLNNDLMQTIFAASIISLIGSLLLLYNFYLTFRLRSIIHRWSFKLLIGHIMIILAGILFRFNIVHNEDMMMPITTTTTISVFQYFLFQIGFFIMKLSLIFLSILLVFLYAKSLCFVIKISRMFTMIMLIILPIFIVMITITFGKTKNIADPNDGYLINLYYGINRGHLFLSCIMSFLTILTALISFILIHHFKNIVQHERQQLIDDNNVVDDDTMANVDDQSNPIMIRPPPSRLANQQQQQSSSSFDVEDLYQNLVGTSRTNLMINNDNDDDDDDFYKERCNMNCHSQCTNHQQQQTLTQNSSTTKKDCTDYLIKYKQQIEMAIEANEHERNDDHDSLPFFSEFHQIQQHLYLVMLSLLIIIIHSSIETSHLIADKPNGILIEMKFLDILFVFLHGFIMFILFGLDAEIILTKFHSICKMVFGSSQSLQEIYLPPMENLNRDAKEFCRRFCRDYREQCIKDITFRLSNGHNNTDDNDSRQKLYFCGRQLVDWLMTERLVQERSEAIDRCHQLLYGRILEKVCTSKGFDSGKYSLHRNNKPLDLGLSLRLANVSLNSELYLKFDPEKSQQKNLTILIQYSDKLRKIGEFQPDQTLWQVIQKLFTCDDIPELNDCDQYIFSINCMNKQFDGRTVLEQTRLKTLGLQGRVSLRLNCRPASDVQPRQKFVENIQFKKIDKEEDIVKVVAVDDVKLPPQQHSLPLSNEQPKTTDEEDKKSIPDPIIPVESSKKHKLNELEKEKENPIASPTIDNKKLEINFLPNGENDELLYSLDEQIDFVEEDLPPEFFEHTASDLKHLLAELRRQRSNDDQALETKQLRANREQQKRQQFKQTILRIIFPYDRLVMQAIFKPNDSIELIAKVIDKYIHHHSNINLFVAPPKTILDRQSNLFDLKLVPCGIIYCTPLNDKQPLIRDEFRNCLTTFSNVNKGLAKGGKKGVKKKIVDPFTRKEWYDIKAPVVFANRNVGKTLVNRTQGTRIASEGLKGRVFEISLADLQNDEVAYKKFRLVSEEVQGRQVLTNFHGMDLTRDKLRSMVKKWQTLIETHVDCRTSDGYLLRFFCIGFTRRWPHQVKKTSYAQTTKVRAIRKKMVEIITNNVSSVDLKDVVLKLIPDSIAKDIEKACNSIYPLHDVMIRKVKVMKKPKFELSKLMEMHGEGKGSSSTTAAAATKTDGESSVKVDRPEGYEPPVQQTV</sequence>
<dbReference type="GO" id="GO:0005840">
    <property type="term" value="C:ribosome"/>
    <property type="evidence" value="ECO:0007669"/>
    <property type="project" value="UniProtKB-KW"/>
</dbReference>
<feature type="compositionally biased region" description="Polar residues" evidence="11">
    <location>
        <begin position="1001"/>
        <end position="1012"/>
    </location>
</feature>
<evidence type="ECO:0000313" key="15">
    <source>
        <dbReference type="Proteomes" id="UP000887458"/>
    </source>
</evidence>
<evidence type="ECO:0000256" key="3">
    <source>
        <dbReference type="ARBA" id="ARBA00022490"/>
    </source>
</evidence>
<proteinExistence type="inferred from homology"/>
<evidence type="ECO:0000313" key="14">
    <source>
        <dbReference type="EMBL" id="KAH9412685.1"/>
    </source>
</evidence>